<protein>
    <submittedName>
        <fullName evidence="2">Uncharacterized protein</fullName>
    </submittedName>
</protein>
<evidence type="ECO:0000313" key="3">
    <source>
        <dbReference type="Proteomes" id="UP000256964"/>
    </source>
</evidence>
<name>A0A371CLR0_9APHY</name>
<dbReference type="EMBL" id="KZ857519">
    <property type="protein sequence ID" value="RDX41219.1"/>
    <property type="molecule type" value="Genomic_DNA"/>
</dbReference>
<dbReference type="AlphaFoldDB" id="A0A371CLR0"/>
<evidence type="ECO:0000256" key="1">
    <source>
        <dbReference type="SAM" id="MobiDB-lite"/>
    </source>
</evidence>
<gene>
    <name evidence="2" type="ORF">OH76DRAFT_1412308</name>
</gene>
<feature type="compositionally biased region" description="Low complexity" evidence="1">
    <location>
        <begin position="137"/>
        <end position="151"/>
    </location>
</feature>
<reference evidence="2 3" key="1">
    <citation type="journal article" date="2018" name="Biotechnol. Biofuels">
        <title>Integrative visual omics of the white-rot fungus Polyporus brumalis exposes the biotechnological potential of its oxidative enzymes for delignifying raw plant biomass.</title>
        <authorList>
            <person name="Miyauchi S."/>
            <person name="Rancon A."/>
            <person name="Drula E."/>
            <person name="Hage H."/>
            <person name="Chaduli D."/>
            <person name="Favel A."/>
            <person name="Grisel S."/>
            <person name="Henrissat B."/>
            <person name="Herpoel-Gimbert I."/>
            <person name="Ruiz-Duenas F.J."/>
            <person name="Chevret D."/>
            <person name="Hainaut M."/>
            <person name="Lin J."/>
            <person name="Wang M."/>
            <person name="Pangilinan J."/>
            <person name="Lipzen A."/>
            <person name="Lesage-Meessen L."/>
            <person name="Navarro D."/>
            <person name="Riley R."/>
            <person name="Grigoriev I.V."/>
            <person name="Zhou S."/>
            <person name="Raouche S."/>
            <person name="Rosso M.N."/>
        </authorList>
    </citation>
    <scope>NUCLEOTIDE SEQUENCE [LARGE SCALE GENOMIC DNA]</scope>
    <source>
        <strain evidence="2 3">BRFM 1820</strain>
    </source>
</reference>
<sequence>MPRLQHGQRTSLLATRVRNAFLEAFTRQVAPIAGTPLKNAVGMGSIARRVQGELRRTTGHYYPLHQVVITIYDIDNHKTQDDRCERAATLSPPTPHPRIVVTSSTPANASMSRRRMELNIPSLQCQLAIPPPPFDASSTPSRTPTSLTPTGCSPLLSFSRRFSLSAANSAGTPITPVEQIVHTPLTPPKLPRVVPPPPRSWARLNIQARLGETSPLDSPDFPLTPYLLAPTHGTKPVLGRLQIPGTLAAGDPELRDRFLSSSSQAVSPLDFGKMYAGCPARPAAARTNSTSNLSRTALLRAARPSLSRSSSLRGSLQDCLGPLSPLANPLLLSASGQTLASPFDFEGGYFSRS</sequence>
<dbReference type="Proteomes" id="UP000256964">
    <property type="component" value="Unassembled WGS sequence"/>
</dbReference>
<feature type="region of interest" description="Disordered" evidence="1">
    <location>
        <begin position="130"/>
        <end position="151"/>
    </location>
</feature>
<accession>A0A371CLR0</accession>
<keyword evidence="3" id="KW-1185">Reference proteome</keyword>
<dbReference type="OrthoDB" id="2752242at2759"/>
<proteinExistence type="predicted"/>
<organism evidence="2 3">
    <name type="scientific">Lentinus brumalis</name>
    <dbReference type="NCBI Taxonomy" id="2498619"/>
    <lineage>
        <taxon>Eukaryota</taxon>
        <taxon>Fungi</taxon>
        <taxon>Dikarya</taxon>
        <taxon>Basidiomycota</taxon>
        <taxon>Agaricomycotina</taxon>
        <taxon>Agaricomycetes</taxon>
        <taxon>Polyporales</taxon>
        <taxon>Polyporaceae</taxon>
        <taxon>Lentinus</taxon>
    </lineage>
</organism>
<dbReference type="STRING" id="139420.A0A371CLR0"/>
<evidence type="ECO:0000313" key="2">
    <source>
        <dbReference type="EMBL" id="RDX41219.1"/>
    </source>
</evidence>